<evidence type="ECO:0000313" key="2">
    <source>
        <dbReference type="Proteomes" id="UP000664203"/>
    </source>
</evidence>
<proteinExistence type="predicted"/>
<dbReference type="AlphaFoldDB" id="A0A8H3INQ6"/>
<keyword evidence="2" id="KW-1185">Reference proteome</keyword>
<feature type="non-terminal residue" evidence="1">
    <location>
        <position position="1"/>
    </location>
</feature>
<organism evidence="1 2">
    <name type="scientific">Alectoria fallacina</name>
    <dbReference type="NCBI Taxonomy" id="1903189"/>
    <lineage>
        <taxon>Eukaryota</taxon>
        <taxon>Fungi</taxon>
        <taxon>Dikarya</taxon>
        <taxon>Ascomycota</taxon>
        <taxon>Pezizomycotina</taxon>
        <taxon>Lecanoromycetes</taxon>
        <taxon>OSLEUM clade</taxon>
        <taxon>Lecanoromycetidae</taxon>
        <taxon>Lecanorales</taxon>
        <taxon>Lecanorineae</taxon>
        <taxon>Parmeliaceae</taxon>
        <taxon>Alectoria</taxon>
    </lineage>
</organism>
<evidence type="ECO:0000313" key="1">
    <source>
        <dbReference type="EMBL" id="CAF9921890.1"/>
    </source>
</evidence>
<dbReference type="EMBL" id="CAJPDR010000150">
    <property type="protein sequence ID" value="CAF9921890.1"/>
    <property type="molecule type" value="Genomic_DNA"/>
</dbReference>
<protein>
    <submittedName>
        <fullName evidence="1">Uncharacterized protein</fullName>
    </submittedName>
</protein>
<gene>
    <name evidence="1" type="ORF">ALECFALPRED_001967</name>
</gene>
<reference evidence="1" key="1">
    <citation type="submission" date="2021-03" db="EMBL/GenBank/DDBJ databases">
        <authorList>
            <person name="Tagirdzhanova G."/>
        </authorList>
    </citation>
    <scope>NUCLEOTIDE SEQUENCE</scope>
</reference>
<name>A0A8H3INQ6_9LECA</name>
<dbReference type="OrthoDB" id="427518at2759"/>
<accession>A0A8H3INQ6</accession>
<sequence>ALKQAKVEARYKSEKDLTTGIIFLGTPHQGSDFADYSSVLSNAAALILHKPSPKVTADALKRNSEYPLGLTMEFRHQIDNHSIVRCYERKPIRLGLNFVSFSYARVDAEEAQL</sequence>
<comment type="caution">
    <text evidence="1">The sequence shown here is derived from an EMBL/GenBank/DDBJ whole genome shotgun (WGS) entry which is preliminary data.</text>
</comment>
<dbReference type="Proteomes" id="UP000664203">
    <property type="component" value="Unassembled WGS sequence"/>
</dbReference>